<comment type="caution">
    <text evidence="3">The sequence shown here is derived from an EMBL/GenBank/DDBJ whole genome shotgun (WGS) entry which is preliminary data.</text>
</comment>
<dbReference type="PANTHER" id="PTHR47926:SF359">
    <property type="entry name" value="PENTACOTRIPEPTIDE-REPEAT REGION OF PRORP DOMAIN-CONTAINING PROTEIN"/>
    <property type="match status" value="1"/>
</dbReference>
<dbReference type="InterPro" id="IPR002885">
    <property type="entry name" value="PPR_rpt"/>
</dbReference>
<dbReference type="Gene3D" id="1.25.40.10">
    <property type="entry name" value="Tetratricopeptide repeat domain"/>
    <property type="match status" value="5"/>
</dbReference>
<organism evidence="3 4">
    <name type="scientific">Dillenia turbinata</name>
    <dbReference type="NCBI Taxonomy" id="194707"/>
    <lineage>
        <taxon>Eukaryota</taxon>
        <taxon>Viridiplantae</taxon>
        <taxon>Streptophyta</taxon>
        <taxon>Embryophyta</taxon>
        <taxon>Tracheophyta</taxon>
        <taxon>Spermatophyta</taxon>
        <taxon>Magnoliopsida</taxon>
        <taxon>eudicotyledons</taxon>
        <taxon>Gunneridae</taxon>
        <taxon>Pentapetalae</taxon>
        <taxon>Dilleniales</taxon>
        <taxon>Dilleniaceae</taxon>
        <taxon>Dillenia</taxon>
    </lineage>
</organism>
<evidence type="ECO:0000313" key="3">
    <source>
        <dbReference type="EMBL" id="KAK6913971.1"/>
    </source>
</evidence>
<dbReference type="Proteomes" id="UP001370490">
    <property type="component" value="Unassembled WGS sequence"/>
</dbReference>
<dbReference type="GO" id="GO:0009451">
    <property type="term" value="P:RNA modification"/>
    <property type="evidence" value="ECO:0007669"/>
    <property type="project" value="InterPro"/>
</dbReference>
<dbReference type="PANTHER" id="PTHR47926">
    <property type="entry name" value="PENTATRICOPEPTIDE REPEAT-CONTAINING PROTEIN"/>
    <property type="match status" value="1"/>
</dbReference>
<reference evidence="3 4" key="1">
    <citation type="submission" date="2023-12" db="EMBL/GenBank/DDBJ databases">
        <title>A high-quality genome assembly for Dillenia turbinata (Dilleniales).</title>
        <authorList>
            <person name="Chanderbali A."/>
        </authorList>
    </citation>
    <scope>NUCLEOTIDE SEQUENCE [LARGE SCALE GENOMIC DNA]</scope>
    <source>
        <strain evidence="3">LSX21</strain>
        <tissue evidence="3">Leaf</tissue>
    </source>
</reference>
<evidence type="ECO:0000256" key="2">
    <source>
        <dbReference type="PROSITE-ProRule" id="PRU00708"/>
    </source>
</evidence>
<dbReference type="NCBIfam" id="TIGR00756">
    <property type="entry name" value="PPR"/>
    <property type="match status" value="6"/>
</dbReference>
<proteinExistence type="predicted"/>
<dbReference type="PROSITE" id="PS51375">
    <property type="entry name" value="PPR"/>
    <property type="match status" value="4"/>
</dbReference>
<keyword evidence="4" id="KW-1185">Reference proteome</keyword>
<feature type="repeat" description="PPR" evidence="2">
    <location>
        <begin position="205"/>
        <end position="239"/>
    </location>
</feature>
<dbReference type="InterPro" id="IPR046960">
    <property type="entry name" value="PPR_At4g14850-like_plant"/>
</dbReference>
<name>A0AAN8ULE7_9MAGN</name>
<dbReference type="FunFam" id="1.25.40.10:FF:000436">
    <property type="entry name" value="Pentatricopeptide repeat-containing protein At5g39350 family"/>
    <property type="match status" value="1"/>
</dbReference>
<accession>A0AAN8ULE7</accession>
<dbReference type="FunFam" id="1.25.40.10:FF:000344">
    <property type="entry name" value="Pentatricopeptide repeat-containing protein"/>
    <property type="match status" value="1"/>
</dbReference>
<evidence type="ECO:0000256" key="1">
    <source>
        <dbReference type="ARBA" id="ARBA00022737"/>
    </source>
</evidence>
<feature type="repeat" description="PPR" evidence="2">
    <location>
        <begin position="438"/>
        <end position="472"/>
    </location>
</feature>
<gene>
    <name evidence="3" type="ORF">RJ641_021292</name>
</gene>
<dbReference type="AlphaFoldDB" id="A0AAN8ULE7"/>
<dbReference type="FunFam" id="1.25.40.10:FF:001238">
    <property type="entry name" value="Pentatricopeptide repeat-containing protein At3g22690"/>
    <property type="match status" value="1"/>
</dbReference>
<dbReference type="EMBL" id="JBAMMX010000026">
    <property type="protein sequence ID" value="KAK6913971.1"/>
    <property type="molecule type" value="Genomic_DNA"/>
</dbReference>
<dbReference type="InterPro" id="IPR011990">
    <property type="entry name" value="TPR-like_helical_dom_sf"/>
</dbReference>
<protein>
    <submittedName>
        <fullName evidence="3">Pentatricopeptide repeat</fullName>
    </submittedName>
</protein>
<feature type="repeat" description="PPR" evidence="2">
    <location>
        <begin position="306"/>
        <end position="340"/>
    </location>
</feature>
<feature type="repeat" description="PPR" evidence="2">
    <location>
        <begin position="376"/>
        <end position="410"/>
    </location>
</feature>
<sequence>MATNILLPPLLSIPPQTAALNHQSNHKSATKFNSPTGSLKFCKNMSEIKQFHAQLTKTSLHHSASSVTKLISACAEIATFESLDYAKKAFELFRERSNYVSTDILYMCNSLIRGYSFVGLGYEAMLIYAKMVAEGILGDKYTYPFVLSGCTKNMAFYEGVQLHGSIVKMGLEKDAYVQNSLIHFYCECGDIVDGRKVFAGMSERNVVSWTSLICGYGRRDLPSKAVSLFFEMVEAVIRPNEVTMVCVVSACAKLQDLGLAERLCAYIRESGVLLNTHMVNALVDMYMKCGATDNAKRLFDECAAKNLVLYNTLLSNYEQQGLAREALVVLNEMLQEGMQPDRVTMLSAISASAQLGDIYTGRCCHGYILRNGLEGWDSVCNAIIDMYMKCGQQDRAFRVFDNMKNKSVVSWNSLIAGLLRNGDVVRALELFNNVPETDLVSWNTIISGLVQEGSYEEAIEQFRMMQAEKMKADRVTMVAVASACGYLGFLGLARWIHAYIDRNQIEVDLRLNTALIDMYARRWIDVAKVRLHLKEKGVCKIAGVSSIEVNGIIHEFTSGDESHPVMRKIEQMLNEMNSRLMGCGHIPDLSNVLLDVDEHEKEYLLTRASICDDKMHCAYELLPSARLQLLLYKDASWYPMAFLHLQSQSLVHPTVLKEYL</sequence>
<dbReference type="Pfam" id="PF01535">
    <property type="entry name" value="PPR"/>
    <property type="match status" value="4"/>
</dbReference>
<evidence type="ECO:0000313" key="4">
    <source>
        <dbReference type="Proteomes" id="UP001370490"/>
    </source>
</evidence>
<dbReference type="GO" id="GO:0003723">
    <property type="term" value="F:RNA binding"/>
    <property type="evidence" value="ECO:0007669"/>
    <property type="project" value="InterPro"/>
</dbReference>
<keyword evidence="1" id="KW-0677">Repeat</keyword>
<dbReference type="Pfam" id="PF13041">
    <property type="entry name" value="PPR_2"/>
    <property type="match status" value="3"/>
</dbReference>